<dbReference type="HAMAP" id="MF_02225">
    <property type="entry name" value="CoaBC"/>
    <property type="match status" value="1"/>
</dbReference>
<dbReference type="GO" id="GO:0015941">
    <property type="term" value="P:pantothenate catabolic process"/>
    <property type="evidence" value="ECO:0007669"/>
    <property type="project" value="InterPro"/>
</dbReference>
<dbReference type="EMBL" id="CAFBLU010000034">
    <property type="protein sequence ID" value="CAB4881135.1"/>
    <property type="molecule type" value="Genomic_DNA"/>
</dbReference>
<gene>
    <name evidence="5" type="ORF">UFOPK3444_01437</name>
</gene>
<dbReference type="GO" id="GO:0010181">
    <property type="term" value="F:FMN binding"/>
    <property type="evidence" value="ECO:0007669"/>
    <property type="project" value="InterPro"/>
</dbReference>
<dbReference type="GO" id="GO:0004633">
    <property type="term" value="F:phosphopantothenoylcysteine decarboxylase activity"/>
    <property type="evidence" value="ECO:0007669"/>
    <property type="project" value="InterPro"/>
</dbReference>
<dbReference type="InterPro" id="IPR007085">
    <property type="entry name" value="DNA/pantothenate-metab_flavo_C"/>
</dbReference>
<evidence type="ECO:0000313" key="5">
    <source>
        <dbReference type="EMBL" id="CAB4881135.1"/>
    </source>
</evidence>
<sequence>MRILLGVPGGIAAYKAVELARLAVKAGHSVRVIQTPASLRFVGRASFAAITGAPVLASEFEDDPAKGAWPGEEPGSHTPISHLALIERADVYVVAPATANTLSRLASGSADDLVSTSALAATCPVVLAPAMNGLMWANPATVENVLTLKDRGFHVLEPEEGPLASHGEAGKGRLVEPDVILHSVEMLGAQTRDLDGVAVVVTAGGTREPIDGVRFIGNRSSGRMGFAVAEAAQQRGALVTLIAANSSLPCPLGVELVEVGSAAQLAAATETAFQAADVLVMAAAVADFRPVAPVGGKIDKSAGVPSLQLEPVDDILKGLAAKKSSGQVLVGFAAEHGPSTQRARGKLEAKDLDMVVYNDISDGTIGFDSLDNQVTLITHKGERQLALASKQVIAGGIIDALVELRSSGS</sequence>
<organism evidence="5">
    <name type="scientific">freshwater metagenome</name>
    <dbReference type="NCBI Taxonomy" id="449393"/>
    <lineage>
        <taxon>unclassified sequences</taxon>
        <taxon>metagenomes</taxon>
        <taxon>ecological metagenomes</taxon>
    </lineage>
</organism>
<dbReference type="InterPro" id="IPR003382">
    <property type="entry name" value="Flavoprotein"/>
</dbReference>
<dbReference type="Pfam" id="PF04127">
    <property type="entry name" value="DFP"/>
    <property type="match status" value="1"/>
</dbReference>
<evidence type="ECO:0000256" key="2">
    <source>
        <dbReference type="ARBA" id="ARBA00023239"/>
    </source>
</evidence>
<dbReference type="GO" id="GO:0004632">
    <property type="term" value="F:phosphopantothenate--cysteine ligase activity"/>
    <property type="evidence" value="ECO:0007669"/>
    <property type="project" value="InterPro"/>
</dbReference>
<dbReference type="GO" id="GO:0071513">
    <property type="term" value="C:phosphopantothenoylcysteine decarboxylase complex"/>
    <property type="evidence" value="ECO:0007669"/>
    <property type="project" value="TreeGrafter"/>
</dbReference>
<feature type="domain" description="Flavoprotein" evidence="3">
    <location>
        <begin position="1"/>
        <end position="157"/>
    </location>
</feature>
<evidence type="ECO:0000259" key="4">
    <source>
        <dbReference type="Pfam" id="PF04127"/>
    </source>
</evidence>
<evidence type="ECO:0000256" key="1">
    <source>
        <dbReference type="ARBA" id="ARBA00022793"/>
    </source>
</evidence>
<dbReference type="Gene3D" id="3.40.50.10300">
    <property type="entry name" value="CoaB-like"/>
    <property type="match status" value="1"/>
</dbReference>
<reference evidence="5" key="1">
    <citation type="submission" date="2020-05" db="EMBL/GenBank/DDBJ databases">
        <authorList>
            <person name="Chiriac C."/>
            <person name="Salcher M."/>
            <person name="Ghai R."/>
            <person name="Kavagutti S V."/>
        </authorList>
    </citation>
    <scope>NUCLEOTIDE SEQUENCE</scope>
</reference>
<dbReference type="SUPFAM" id="SSF52507">
    <property type="entry name" value="Homo-oligomeric flavin-containing Cys decarboxylases, HFCD"/>
    <property type="match status" value="1"/>
</dbReference>
<dbReference type="PANTHER" id="PTHR14359:SF6">
    <property type="entry name" value="PHOSPHOPANTOTHENOYLCYSTEINE DECARBOXYLASE"/>
    <property type="match status" value="1"/>
</dbReference>
<accession>A0A6J7EIG3</accession>
<dbReference type="InterPro" id="IPR036551">
    <property type="entry name" value="Flavin_trans-like"/>
</dbReference>
<dbReference type="PANTHER" id="PTHR14359">
    <property type="entry name" value="HOMO-OLIGOMERIC FLAVIN CONTAINING CYS DECARBOXYLASE FAMILY"/>
    <property type="match status" value="1"/>
</dbReference>
<dbReference type="AlphaFoldDB" id="A0A6J7EIG3"/>
<dbReference type="InterPro" id="IPR035929">
    <property type="entry name" value="CoaB-like_sf"/>
</dbReference>
<dbReference type="Pfam" id="PF02441">
    <property type="entry name" value="Flavoprotein"/>
    <property type="match status" value="1"/>
</dbReference>
<name>A0A6J7EIG3_9ZZZZ</name>
<dbReference type="GO" id="GO:0015937">
    <property type="term" value="P:coenzyme A biosynthetic process"/>
    <property type="evidence" value="ECO:0007669"/>
    <property type="project" value="InterPro"/>
</dbReference>
<dbReference type="NCBIfam" id="TIGR00521">
    <property type="entry name" value="coaBC_dfp"/>
    <property type="match status" value="1"/>
</dbReference>
<dbReference type="InterPro" id="IPR005252">
    <property type="entry name" value="CoaBC"/>
</dbReference>
<dbReference type="Gene3D" id="3.40.50.1950">
    <property type="entry name" value="Flavin prenyltransferase-like"/>
    <property type="match status" value="1"/>
</dbReference>
<keyword evidence="2" id="KW-0456">Lyase</keyword>
<feature type="domain" description="DNA/pantothenate metabolism flavoprotein C-terminal" evidence="4">
    <location>
        <begin position="194"/>
        <end position="403"/>
    </location>
</feature>
<protein>
    <submittedName>
        <fullName evidence="5">Unannotated protein</fullName>
    </submittedName>
</protein>
<evidence type="ECO:0000259" key="3">
    <source>
        <dbReference type="Pfam" id="PF02441"/>
    </source>
</evidence>
<proteinExistence type="inferred from homology"/>
<dbReference type="SUPFAM" id="SSF102645">
    <property type="entry name" value="CoaB-like"/>
    <property type="match status" value="1"/>
</dbReference>
<keyword evidence="1" id="KW-0210">Decarboxylase</keyword>